<keyword evidence="1" id="KW-0436">Ligase</keyword>
<keyword evidence="2" id="KW-0819">tRNA processing</keyword>
<dbReference type="GO" id="GO:0005524">
    <property type="term" value="F:ATP binding"/>
    <property type="evidence" value="ECO:0007669"/>
    <property type="project" value="UniProtKB-KW"/>
</dbReference>
<keyword evidence="4" id="KW-0067">ATP-binding</keyword>
<evidence type="ECO:0000313" key="6">
    <source>
        <dbReference type="EMBL" id="EKD30367.1"/>
    </source>
</evidence>
<dbReference type="Gene3D" id="3.40.50.620">
    <property type="entry name" value="HUPs"/>
    <property type="match status" value="1"/>
</dbReference>
<evidence type="ECO:0000256" key="1">
    <source>
        <dbReference type="ARBA" id="ARBA00022598"/>
    </source>
</evidence>
<name>K1XYX3_9BACT</name>
<dbReference type="InterPro" id="IPR011063">
    <property type="entry name" value="TilS/TtcA_N"/>
</dbReference>
<evidence type="ECO:0000256" key="3">
    <source>
        <dbReference type="ARBA" id="ARBA00022741"/>
    </source>
</evidence>
<dbReference type="PANTHER" id="PTHR43033">
    <property type="entry name" value="TRNA(ILE)-LYSIDINE SYNTHASE-RELATED"/>
    <property type="match status" value="1"/>
</dbReference>
<gene>
    <name evidence="6" type="ORF">ACD_78C00074G0001</name>
</gene>
<sequence length="119" mass="13868">MLKTFFQKYQITPDDTLVVACSGGPDSMFLVSEVLSFHPVNHIIVAHFNHHLRWAESDRDEWAVKQFCEENNLTVRFGWGDIMSIAEATKKWVEEAARTERYLFLEKVRQECGAKYILT</sequence>
<protein>
    <recommendedName>
        <fullName evidence="5">tRNA(Ile)-lysidine/2-thiocytidine synthase N-terminal domain-containing protein</fullName>
    </recommendedName>
</protein>
<reference evidence="6" key="1">
    <citation type="journal article" date="2012" name="Science">
        <title>Fermentation, hydrogen, and sulfur metabolism in multiple uncultivated bacterial phyla.</title>
        <authorList>
            <person name="Wrighton K.C."/>
            <person name="Thomas B.C."/>
            <person name="Sharon I."/>
            <person name="Miller C.S."/>
            <person name="Castelle C.J."/>
            <person name="VerBerkmoes N.C."/>
            <person name="Wilkins M.J."/>
            <person name="Hettich R.L."/>
            <person name="Lipton M.S."/>
            <person name="Williams K.H."/>
            <person name="Long P.E."/>
            <person name="Banfield J.F."/>
        </authorList>
    </citation>
    <scope>NUCLEOTIDE SEQUENCE [LARGE SCALE GENOMIC DNA]</scope>
</reference>
<comment type="caution">
    <text evidence="6">The sequence shown here is derived from an EMBL/GenBank/DDBJ whole genome shotgun (WGS) entry which is preliminary data.</text>
</comment>
<keyword evidence="3" id="KW-0547">Nucleotide-binding</keyword>
<feature type="domain" description="tRNA(Ile)-lysidine/2-thiocytidine synthase N-terminal" evidence="5">
    <location>
        <begin position="17"/>
        <end position="119"/>
    </location>
</feature>
<evidence type="ECO:0000259" key="5">
    <source>
        <dbReference type="Pfam" id="PF01171"/>
    </source>
</evidence>
<dbReference type="GO" id="GO:0016879">
    <property type="term" value="F:ligase activity, forming carbon-nitrogen bonds"/>
    <property type="evidence" value="ECO:0007669"/>
    <property type="project" value="InterPro"/>
</dbReference>
<dbReference type="InterPro" id="IPR012094">
    <property type="entry name" value="tRNA_Ile_lys_synt"/>
</dbReference>
<dbReference type="SUPFAM" id="SSF52402">
    <property type="entry name" value="Adenine nucleotide alpha hydrolases-like"/>
    <property type="match status" value="1"/>
</dbReference>
<dbReference type="AlphaFoldDB" id="K1XYX3"/>
<organism evidence="6">
    <name type="scientific">uncultured bacterium</name>
    <name type="common">gcode 4</name>
    <dbReference type="NCBI Taxonomy" id="1234023"/>
    <lineage>
        <taxon>Bacteria</taxon>
        <taxon>environmental samples</taxon>
    </lineage>
</organism>
<dbReference type="PANTHER" id="PTHR43033:SF1">
    <property type="entry name" value="TRNA(ILE)-LYSIDINE SYNTHASE-RELATED"/>
    <property type="match status" value="1"/>
</dbReference>
<evidence type="ECO:0000256" key="2">
    <source>
        <dbReference type="ARBA" id="ARBA00022694"/>
    </source>
</evidence>
<accession>K1XYX3</accession>
<proteinExistence type="predicted"/>
<dbReference type="GO" id="GO:0008033">
    <property type="term" value="P:tRNA processing"/>
    <property type="evidence" value="ECO:0007669"/>
    <property type="project" value="UniProtKB-KW"/>
</dbReference>
<dbReference type="EMBL" id="AMFJ01034074">
    <property type="protein sequence ID" value="EKD30367.1"/>
    <property type="molecule type" value="Genomic_DNA"/>
</dbReference>
<evidence type="ECO:0000256" key="4">
    <source>
        <dbReference type="ARBA" id="ARBA00022840"/>
    </source>
</evidence>
<dbReference type="InterPro" id="IPR014729">
    <property type="entry name" value="Rossmann-like_a/b/a_fold"/>
</dbReference>
<feature type="non-terminal residue" evidence="6">
    <location>
        <position position="119"/>
    </location>
</feature>
<dbReference type="Pfam" id="PF01171">
    <property type="entry name" value="ATP_bind_3"/>
    <property type="match status" value="1"/>
</dbReference>